<name>A0A8T9QGV1_9BACT</name>
<dbReference type="GO" id="GO:0015344">
    <property type="term" value="F:siderophore uptake transmembrane transporter activity"/>
    <property type="evidence" value="ECO:0007669"/>
    <property type="project" value="TreeGrafter"/>
</dbReference>
<keyword evidence="1" id="KW-0998">Cell outer membrane</keyword>
<dbReference type="SUPFAM" id="SSF56935">
    <property type="entry name" value="Porins"/>
    <property type="match status" value="1"/>
</dbReference>
<dbReference type="NCBIfam" id="TIGR04057">
    <property type="entry name" value="SusC_RagA_signa"/>
    <property type="match status" value="1"/>
</dbReference>
<keyword evidence="3" id="KW-0675">Receptor</keyword>
<dbReference type="Proteomes" id="UP000831796">
    <property type="component" value="Chromosome"/>
</dbReference>
<dbReference type="PROSITE" id="PS52016">
    <property type="entry name" value="TONB_DEPENDENT_REC_3"/>
    <property type="match status" value="1"/>
</dbReference>
<protein>
    <submittedName>
        <fullName evidence="3">TonB-dependent receptor plug domain-containing protein</fullName>
    </submittedName>
</protein>
<evidence type="ECO:0000313" key="4">
    <source>
        <dbReference type="Proteomes" id="UP000831796"/>
    </source>
</evidence>
<proteinExistence type="inferred from homology"/>
<dbReference type="GO" id="GO:0009279">
    <property type="term" value="C:cell outer membrane"/>
    <property type="evidence" value="ECO:0007669"/>
    <property type="project" value="UniProtKB-SubCell"/>
</dbReference>
<keyword evidence="1" id="KW-1134">Transmembrane beta strand</keyword>
<keyword evidence="1" id="KW-0812">Transmembrane</keyword>
<dbReference type="GO" id="GO:0044718">
    <property type="term" value="P:siderophore transmembrane transport"/>
    <property type="evidence" value="ECO:0007669"/>
    <property type="project" value="TreeGrafter"/>
</dbReference>
<keyword evidence="1" id="KW-0813">Transport</keyword>
<evidence type="ECO:0000313" key="3">
    <source>
        <dbReference type="EMBL" id="UOQ75060.1"/>
    </source>
</evidence>
<keyword evidence="1" id="KW-0472">Membrane</keyword>
<dbReference type="AlphaFoldDB" id="A0A8T9QGV1"/>
<dbReference type="KEGG" id="hcu:MUN79_26515"/>
<dbReference type="PANTHER" id="PTHR30069">
    <property type="entry name" value="TONB-DEPENDENT OUTER MEMBRANE RECEPTOR"/>
    <property type="match status" value="1"/>
</dbReference>
<dbReference type="Pfam" id="PF07715">
    <property type="entry name" value="Plug"/>
    <property type="match status" value="1"/>
</dbReference>
<gene>
    <name evidence="3" type="ORF">MUN79_26515</name>
</gene>
<evidence type="ECO:0000259" key="2">
    <source>
        <dbReference type="Pfam" id="PF07715"/>
    </source>
</evidence>
<dbReference type="InterPro" id="IPR037066">
    <property type="entry name" value="Plug_dom_sf"/>
</dbReference>
<dbReference type="PANTHER" id="PTHR30069:SF42">
    <property type="entry name" value="FERRIC AEROBACTIN RECEPTOR"/>
    <property type="match status" value="1"/>
</dbReference>
<evidence type="ECO:0000256" key="1">
    <source>
        <dbReference type="PROSITE-ProRule" id="PRU01360"/>
    </source>
</evidence>
<dbReference type="InterPro" id="IPR012910">
    <property type="entry name" value="Plug_dom"/>
</dbReference>
<accession>A0A8T9QGV1</accession>
<comment type="similarity">
    <text evidence="1">Belongs to the TonB-dependent receptor family.</text>
</comment>
<comment type="subcellular location">
    <subcellularLocation>
        <location evidence="1">Cell outer membrane</location>
        <topology evidence="1">Multi-pass membrane protein</topology>
    </subcellularLocation>
</comment>
<sequence>MDGVPFDNSQFDSDDVLVEGTINSNRAVDIDPNNIESQTILKGAAAAALYGSRAAGGVIIITTKTGSNQRGAKGIQLGYTSSFSLEKVAGLPDYQNSYGTGSNFLGPFTTNGSWGPRFGSPQAPATIAHPRLATPTSPTFLLAQPFLIRQHPTTFGTFSTLAVSMTTL</sequence>
<keyword evidence="4" id="KW-1185">Reference proteome</keyword>
<reference evidence="3" key="1">
    <citation type="submission" date="2022-04" db="EMBL/GenBank/DDBJ databases">
        <title>Hymenobacter sp. isolated from the air.</title>
        <authorList>
            <person name="Won M."/>
            <person name="Lee C.-M."/>
            <person name="Woen H.-Y."/>
            <person name="Kwon S.-W."/>
        </authorList>
    </citation>
    <scope>NUCLEOTIDE SEQUENCE</scope>
    <source>
        <strain evidence="3">5116S-3</strain>
    </source>
</reference>
<dbReference type="EMBL" id="CP095046">
    <property type="protein sequence ID" value="UOQ75060.1"/>
    <property type="molecule type" value="Genomic_DNA"/>
</dbReference>
<dbReference type="InterPro" id="IPR039426">
    <property type="entry name" value="TonB-dep_rcpt-like"/>
</dbReference>
<feature type="domain" description="TonB-dependent receptor plug" evidence="2">
    <location>
        <begin position="2"/>
        <end position="58"/>
    </location>
</feature>
<organism evidence="3 4">
    <name type="scientific">Hymenobacter cellulosilyticus</name>
    <dbReference type="NCBI Taxonomy" id="2932248"/>
    <lineage>
        <taxon>Bacteria</taxon>
        <taxon>Pseudomonadati</taxon>
        <taxon>Bacteroidota</taxon>
        <taxon>Cytophagia</taxon>
        <taxon>Cytophagales</taxon>
        <taxon>Hymenobacteraceae</taxon>
        <taxon>Hymenobacter</taxon>
    </lineage>
</organism>
<dbReference type="InterPro" id="IPR023997">
    <property type="entry name" value="TonB-dep_OMP_SusC/RagA_CS"/>
</dbReference>
<dbReference type="Gene3D" id="2.170.130.10">
    <property type="entry name" value="TonB-dependent receptor, plug domain"/>
    <property type="match status" value="1"/>
</dbReference>